<comment type="function">
    <text evidence="6">Probable zinc metalloprotease whose natural substrate is unknown.</text>
</comment>
<keyword evidence="3 6" id="KW-0378">Hydrolase</keyword>
<feature type="binding site" evidence="6">
    <location>
        <position position="135"/>
    </location>
    <ligand>
        <name>Zn(2+)</name>
        <dbReference type="ChEBI" id="CHEBI:29105"/>
        <label>2</label>
    </ligand>
</feature>
<dbReference type="Gene3D" id="3.40.390.10">
    <property type="entry name" value="Collagenase (Catalytic Domain)"/>
    <property type="match status" value="1"/>
</dbReference>
<dbReference type="GO" id="GO:0006508">
    <property type="term" value="P:proteolysis"/>
    <property type="evidence" value="ECO:0007669"/>
    <property type="project" value="UniProtKB-UniRule"/>
</dbReference>
<evidence type="ECO:0000313" key="7">
    <source>
        <dbReference type="EMBL" id="HGV66371.1"/>
    </source>
</evidence>
<dbReference type="InterPro" id="IPR012962">
    <property type="entry name" value="Pept_M54_archaemetzincn"/>
</dbReference>
<dbReference type="Pfam" id="PF07998">
    <property type="entry name" value="Peptidase_M54"/>
    <property type="match status" value="1"/>
</dbReference>
<dbReference type="PANTHER" id="PTHR15910">
    <property type="entry name" value="ARCHAEMETZINCIN"/>
    <property type="match status" value="1"/>
</dbReference>
<reference evidence="7" key="1">
    <citation type="journal article" date="2020" name="mSystems">
        <title>Genome- and Community-Level Interaction Insights into Carbon Utilization and Element Cycling Functions of Hydrothermarchaeota in Hydrothermal Sediment.</title>
        <authorList>
            <person name="Zhou Z."/>
            <person name="Liu Y."/>
            <person name="Xu W."/>
            <person name="Pan J."/>
            <person name="Luo Z.H."/>
            <person name="Li M."/>
        </authorList>
    </citation>
    <scope>NUCLEOTIDE SEQUENCE [LARGE SCALE GENOMIC DNA]</scope>
    <source>
        <strain evidence="7">SpSt-721</strain>
    </source>
</reference>
<dbReference type="NCBIfam" id="NF033823">
    <property type="entry name" value="archmetzin"/>
    <property type="match status" value="1"/>
</dbReference>
<feature type="binding site" evidence="6">
    <location>
        <position position="140"/>
    </location>
    <ligand>
        <name>Zn(2+)</name>
        <dbReference type="ChEBI" id="CHEBI:29105"/>
        <label>2</label>
    </ligand>
</feature>
<organism evidence="7">
    <name type="scientific">Ignisphaera aggregans</name>
    <dbReference type="NCBI Taxonomy" id="334771"/>
    <lineage>
        <taxon>Archaea</taxon>
        <taxon>Thermoproteota</taxon>
        <taxon>Thermoprotei</taxon>
        <taxon>Desulfurococcales</taxon>
        <taxon>Desulfurococcaceae</taxon>
        <taxon>Ignisphaera</taxon>
    </lineage>
</organism>
<dbReference type="EMBL" id="DTET01000052">
    <property type="protein sequence ID" value="HGV66371.1"/>
    <property type="molecule type" value="Genomic_DNA"/>
</dbReference>
<evidence type="ECO:0000256" key="4">
    <source>
        <dbReference type="ARBA" id="ARBA00022833"/>
    </source>
</evidence>
<dbReference type="CDD" id="cd11375">
    <property type="entry name" value="Peptidase_M54"/>
    <property type="match status" value="1"/>
</dbReference>
<keyword evidence="5 6" id="KW-0482">Metalloprotease</keyword>
<feature type="binding site" evidence="6">
    <location>
        <position position="134"/>
    </location>
    <ligand>
        <name>Zn(2+)</name>
        <dbReference type="ChEBI" id="CHEBI:29105"/>
        <label>1</label>
        <note>catalytic</note>
    </ligand>
</feature>
<feature type="binding site" evidence="6">
    <location>
        <position position="159"/>
    </location>
    <ligand>
        <name>Zn(2+)</name>
        <dbReference type="ChEBI" id="CHEBI:29105"/>
        <label>2</label>
    </ligand>
</feature>
<dbReference type="PANTHER" id="PTHR15910:SF1">
    <property type="entry name" value="ARCHAEMETZINCIN-2"/>
    <property type="match status" value="1"/>
</dbReference>
<dbReference type="SUPFAM" id="SSF55486">
    <property type="entry name" value="Metalloproteases ('zincins'), catalytic domain"/>
    <property type="match status" value="1"/>
</dbReference>
<dbReference type="AlphaFoldDB" id="A0A7J3QEQ2"/>
<feature type="binding site" evidence="6">
    <location>
        <position position="162"/>
    </location>
    <ligand>
        <name>Zn(2+)</name>
        <dbReference type="ChEBI" id="CHEBI:29105"/>
        <label>2</label>
    </ligand>
</feature>
<evidence type="ECO:0000256" key="3">
    <source>
        <dbReference type="ARBA" id="ARBA00022801"/>
    </source>
</evidence>
<feature type="binding site" evidence="6">
    <location>
        <position position="124"/>
    </location>
    <ligand>
        <name>Zn(2+)</name>
        <dbReference type="ChEBI" id="CHEBI:29105"/>
        <label>1</label>
        <note>catalytic</note>
    </ligand>
</feature>
<sequence length="181" mass="20915">MYLQIYKTKNVELNLLKEIASFLHDIFSAEVEIVDHHIELPIDIFDKKRMQYLADAVVYHLYRYKNTTSIAIILVEYDAYIKGLNFVFGLAIPHLKSAAVFLPRLAITTQHKIFIERTKKEVLHELGHILGLKHCSNTGCVMNFSNSVFEVDKKTMKFCPKCAKTLEKQGYKIAKEYILSS</sequence>
<evidence type="ECO:0000256" key="1">
    <source>
        <dbReference type="ARBA" id="ARBA00022670"/>
    </source>
</evidence>
<name>A0A7J3QEQ2_9CREN</name>
<dbReference type="PIRSF" id="PIRSF005785">
    <property type="entry name" value="Zn-prot_arch"/>
    <property type="match status" value="1"/>
</dbReference>
<dbReference type="InterPro" id="IPR012091">
    <property type="entry name" value="Pept_M54_archaemetzncn_arc/bac"/>
</dbReference>
<dbReference type="EC" id="3.4.-.-" evidence="6"/>
<evidence type="ECO:0000256" key="5">
    <source>
        <dbReference type="ARBA" id="ARBA00023049"/>
    </source>
</evidence>
<evidence type="ECO:0000256" key="2">
    <source>
        <dbReference type="ARBA" id="ARBA00022723"/>
    </source>
</evidence>
<gene>
    <name evidence="6" type="primary">amzA</name>
    <name evidence="7" type="ORF">ENV02_00950</name>
</gene>
<keyword evidence="2 6" id="KW-0479">Metal-binding</keyword>
<accession>A0A7J3QEQ2</accession>
<keyword evidence="1 6" id="KW-0645">Protease</keyword>
<comment type="subunit">
    <text evidence="6">Monomer.</text>
</comment>
<protein>
    <recommendedName>
        <fullName evidence="6">Archaemetzincin</fullName>
        <ecNumber evidence="6">3.4.-.-</ecNumber>
    </recommendedName>
</protein>
<feature type="binding site" evidence="6">
    <location>
        <position position="128"/>
    </location>
    <ligand>
        <name>Zn(2+)</name>
        <dbReference type="ChEBI" id="CHEBI:29105"/>
        <label>1</label>
        <note>catalytic</note>
    </ligand>
</feature>
<comment type="similarity">
    <text evidence="6">Belongs to the peptidase M54 family.</text>
</comment>
<feature type="active site" description="Proton acceptor" evidence="6">
    <location>
        <position position="125"/>
    </location>
</feature>
<comment type="caution">
    <text evidence="7">The sequence shown here is derived from an EMBL/GenBank/DDBJ whole genome shotgun (WGS) entry which is preliminary data.</text>
</comment>
<keyword evidence="4 6" id="KW-0862">Zinc</keyword>
<dbReference type="GO" id="GO:0008270">
    <property type="term" value="F:zinc ion binding"/>
    <property type="evidence" value="ECO:0007669"/>
    <property type="project" value="UniProtKB-UniRule"/>
</dbReference>
<evidence type="ECO:0000256" key="6">
    <source>
        <dbReference type="HAMAP-Rule" id="MF_01842"/>
    </source>
</evidence>
<proteinExistence type="inferred from homology"/>
<dbReference type="InterPro" id="IPR024079">
    <property type="entry name" value="MetalloPept_cat_dom_sf"/>
</dbReference>
<dbReference type="HAMAP" id="MF_01842">
    <property type="entry name" value="Archaemetzincin"/>
    <property type="match status" value="1"/>
</dbReference>
<comment type="cofactor">
    <cofactor evidence="6">
        <name>Zn(2+)</name>
        <dbReference type="ChEBI" id="CHEBI:29105"/>
    </cofactor>
    <text evidence="6">Binds 2 Zn(2+) ions per subunit. One is catalytic, whereas the other seems to have a structural role.</text>
</comment>
<dbReference type="GO" id="GO:0008237">
    <property type="term" value="F:metallopeptidase activity"/>
    <property type="evidence" value="ECO:0007669"/>
    <property type="project" value="UniProtKB-UniRule"/>
</dbReference>